<dbReference type="EMBL" id="AMGV01000004">
    <property type="protein sequence ID" value="KEF58435.1"/>
    <property type="molecule type" value="Genomic_DNA"/>
</dbReference>
<dbReference type="InterPro" id="IPR037830">
    <property type="entry name" value="ZZZ3"/>
</dbReference>
<feature type="compositionally biased region" description="Low complexity" evidence="1">
    <location>
        <begin position="26"/>
        <end position="40"/>
    </location>
</feature>
<feature type="compositionally biased region" description="Polar residues" evidence="1">
    <location>
        <begin position="41"/>
        <end position="58"/>
    </location>
</feature>
<accession>A0A072PSD9</accession>
<dbReference type="VEuPathDB" id="FungiDB:A1O9_06361"/>
<feature type="region of interest" description="Disordered" evidence="1">
    <location>
        <begin position="204"/>
        <end position="244"/>
    </location>
</feature>
<feature type="compositionally biased region" description="Polar residues" evidence="1">
    <location>
        <begin position="234"/>
        <end position="244"/>
    </location>
</feature>
<organism evidence="2 3">
    <name type="scientific">Exophiala aquamarina CBS 119918</name>
    <dbReference type="NCBI Taxonomy" id="1182545"/>
    <lineage>
        <taxon>Eukaryota</taxon>
        <taxon>Fungi</taxon>
        <taxon>Dikarya</taxon>
        <taxon>Ascomycota</taxon>
        <taxon>Pezizomycotina</taxon>
        <taxon>Eurotiomycetes</taxon>
        <taxon>Chaetothyriomycetidae</taxon>
        <taxon>Chaetothyriales</taxon>
        <taxon>Herpotrichiellaceae</taxon>
        <taxon>Exophiala</taxon>
    </lineage>
</organism>
<protein>
    <submittedName>
        <fullName evidence="2">Uncharacterized protein</fullName>
    </submittedName>
</protein>
<dbReference type="HOGENOM" id="CLU_040837_1_0_1"/>
<dbReference type="AlphaFoldDB" id="A0A072PSD9"/>
<keyword evidence="3" id="KW-1185">Reference proteome</keyword>
<feature type="region of interest" description="Disordered" evidence="1">
    <location>
        <begin position="1"/>
        <end position="85"/>
    </location>
</feature>
<proteinExistence type="predicted"/>
<dbReference type="PANTHER" id="PTHR22705">
    <property type="entry name" value="ZINC FINGER, ZZ DOMAIN CONTAINING 3"/>
    <property type="match status" value="1"/>
</dbReference>
<gene>
    <name evidence="2" type="ORF">A1O9_06361</name>
</gene>
<dbReference type="PANTHER" id="PTHR22705:SF0">
    <property type="entry name" value="ZZ-TYPE ZINC FINGER-CONTAINING PROTEIN 3"/>
    <property type="match status" value="1"/>
</dbReference>
<feature type="region of interest" description="Disordered" evidence="1">
    <location>
        <begin position="136"/>
        <end position="160"/>
    </location>
</feature>
<dbReference type="OrthoDB" id="20473at2759"/>
<sequence>MPDDDRANSYDEQSQHPPNLPQPRDSLSLSLSHSQESTGSPQRPSYSPVTPTLSQASLGAQDDAPVGLPPSQWMEEPDPLPLSLDENPDAIALRAALSILQIQRQQALRDMRDLDKMKEAALNDPEQFVKDLEHGKLSHSSRTGIENPDSASPEIVPSHQDPSKFGTFPAAQSVVRAPPVEWAKYHIVGEPLDRLHEVQQHYPGFTESSHTPVDAHQPHEIAAPYRPFIDRIDQSQSSSKRPAS</sequence>
<dbReference type="Proteomes" id="UP000027920">
    <property type="component" value="Unassembled WGS sequence"/>
</dbReference>
<name>A0A072PSD9_9EURO</name>
<dbReference type="RefSeq" id="XP_013261025.1">
    <property type="nucleotide sequence ID" value="XM_013405571.1"/>
</dbReference>
<reference evidence="2 3" key="1">
    <citation type="submission" date="2013-03" db="EMBL/GenBank/DDBJ databases">
        <title>The Genome Sequence of Exophiala aquamarina CBS 119918.</title>
        <authorList>
            <consortium name="The Broad Institute Genomics Platform"/>
            <person name="Cuomo C."/>
            <person name="de Hoog S."/>
            <person name="Gorbushina A."/>
            <person name="Walker B."/>
            <person name="Young S.K."/>
            <person name="Zeng Q."/>
            <person name="Gargeya S."/>
            <person name="Fitzgerald M."/>
            <person name="Haas B."/>
            <person name="Abouelleil A."/>
            <person name="Allen A.W."/>
            <person name="Alvarado L."/>
            <person name="Arachchi H.M."/>
            <person name="Berlin A.M."/>
            <person name="Chapman S.B."/>
            <person name="Gainer-Dewar J."/>
            <person name="Goldberg J."/>
            <person name="Griggs A."/>
            <person name="Gujja S."/>
            <person name="Hansen M."/>
            <person name="Howarth C."/>
            <person name="Imamovic A."/>
            <person name="Ireland A."/>
            <person name="Larimer J."/>
            <person name="McCowan C."/>
            <person name="Murphy C."/>
            <person name="Pearson M."/>
            <person name="Poon T.W."/>
            <person name="Priest M."/>
            <person name="Roberts A."/>
            <person name="Saif S."/>
            <person name="Shea T."/>
            <person name="Sisk P."/>
            <person name="Sykes S."/>
            <person name="Wortman J."/>
            <person name="Nusbaum C."/>
            <person name="Birren B."/>
        </authorList>
    </citation>
    <scope>NUCLEOTIDE SEQUENCE [LARGE SCALE GENOMIC DNA]</scope>
    <source>
        <strain evidence="2 3">CBS 119918</strain>
    </source>
</reference>
<evidence type="ECO:0000313" key="3">
    <source>
        <dbReference type="Proteomes" id="UP000027920"/>
    </source>
</evidence>
<comment type="caution">
    <text evidence="2">The sequence shown here is derived from an EMBL/GenBank/DDBJ whole genome shotgun (WGS) entry which is preliminary data.</text>
</comment>
<dbReference type="GeneID" id="25281278"/>
<evidence type="ECO:0000313" key="2">
    <source>
        <dbReference type="EMBL" id="KEF58435.1"/>
    </source>
</evidence>
<evidence type="ECO:0000256" key="1">
    <source>
        <dbReference type="SAM" id="MobiDB-lite"/>
    </source>
</evidence>